<dbReference type="Gene3D" id="3.30.1370.30">
    <property type="match status" value="1"/>
</dbReference>
<dbReference type="GO" id="GO:0005739">
    <property type="term" value="C:mitochondrion"/>
    <property type="evidence" value="ECO:0007669"/>
    <property type="project" value="UniProtKB-SubCell"/>
</dbReference>
<dbReference type="PANTHER" id="PTHR11758">
    <property type="entry name" value="40S RIBOSOMAL PROTEIN S15A"/>
    <property type="match status" value="1"/>
</dbReference>
<gene>
    <name evidence="8" type="ORF">FN846DRAFT_886896</name>
</gene>
<dbReference type="InterPro" id="IPR035987">
    <property type="entry name" value="Ribosomal_uS8_sf"/>
</dbReference>
<organism evidence="8 9">
    <name type="scientific">Sphaerosporella brunnea</name>
    <dbReference type="NCBI Taxonomy" id="1250544"/>
    <lineage>
        <taxon>Eukaryota</taxon>
        <taxon>Fungi</taxon>
        <taxon>Dikarya</taxon>
        <taxon>Ascomycota</taxon>
        <taxon>Pezizomycotina</taxon>
        <taxon>Pezizomycetes</taxon>
        <taxon>Pezizales</taxon>
        <taxon>Pyronemataceae</taxon>
        <taxon>Sphaerosporella</taxon>
    </lineage>
</organism>
<comment type="subcellular location">
    <subcellularLocation>
        <location evidence="1">Mitochondrion</location>
    </subcellularLocation>
</comment>
<dbReference type="InParanoid" id="A0A5J5F8M3"/>
<dbReference type="GO" id="GO:1990904">
    <property type="term" value="C:ribonucleoprotein complex"/>
    <property type="evidence" value="ECO:0007669"/>
    <property type="project" value="UniProtKB-KW"/>
</dbReference>
<dbReference type="InterPro" id="IPR000630">
    <property type="entry name" value="Ribosomal_uS8"/>
</dbReference>
<dbReference type="EMBL" id="VXIS01000018">
    <property type="protein sequence ID" value="KAA8913011.1"/>
    <property type="molecule type" value="Genomic_DNA"/>
</dbReference>
<sequence length="155" mass="17052">MSLVLLSHVCSHLQNVSKARLSATSIPLTKLHLALSLQLQSNGFIASVTRGSPAGPDREYTPTTQANVATRRLWLAMKYYDNEPVLSEMSMVSRPKQRVWVGVEELQRLARGEPAAYVDGLRPGECLFVGTDSGLFEAREAIERGVGGQLLCRVR</sequence>
<dbReference type="GO" id="GO:0003735">
    <property type="term" value="F:structural constituent of ribosome"/>
    <property type="evidence" value="ECO:0007669"/>
    <property type="project" value="InterPro"/>
</dbReference>
<dbReference type="FunFam" id="3.30.1370.30:FF:000006">
    <property type="entry name" value="40S ribosomal protein S8"/>
    <property type="match status" value="1"/>
</dbReference>
<evidence type="ECO:0000313" key="8">
    <source>
        <dbReference type="EMBL" id="KAA8913011.1"/>
    </source>
</evidence>
<evidence type="ECO:0000313" key="9">
    <source>
        <dbReference type="Proteomes" id="UP000326924"/>
    </source>
</evidence>
<dbReference type="FunFam" id="3.30.1490.10:FF:000005">
    <property type="entry name" value="Mitochondrial 40S ribosomal protein S8"/>
    <property type="match status" value="1"/>
</dbReference>
<evidence type="ECO:0000256" key="6">
    <source>
        <dbReference type="ARBA" id="ARBA00037226"/>
    </source>
</evidence>
<evidence type="ECO:0000256" key="1">
    <source>
        <dbReference type="ARBA" id="ARBA00004173"/>
    </source>
</evidence>
<keyword evidence="3 8" id="KW-0689">Ribosomal protein</keyword>
<dbReference type="GO" id="GO:0006412">
    <property type="term" value="P:translation"/>
    <property type="evidence" value="ECO:0007669"/>
    <property type="project" value="InterPro"/>
</dbReference>
<evidence type="ECO:0000256" key="4">
    <source>
        <dbReference type="ARBA" id="ARBA00023128"/>
    </source>
</evidence>
<dbReference type="OrthoDB" id="409928at2759"/>
<comment type="similarity">
    <text evidence="2">Belongs to the universal ribosomal protein uS8 family.</text>
</comment>
<evidence type="ECO:0000256" key="5">
    <source>
        <dbReference type="ARBA" id="ARBA00023274"/>
    </source>
</evidence>
<evidence type="ECO:0000256" key="3">
    <source>
        <dbReference type="ARBA" id="ARBA00022980"/>
    </source>
</evidence>
<dbReference type="SUPFAM" id="SSF56047">
    <property type="entry name" value="Ribosomal protein S8"/>
    <property type="match status" value="1"/>
</dbReference>
<proteinExistence type="inferred from homology"/>
<reference evidence="8 9" key="1">
    <citation type="submission" date="2019-09" db="EMBL/GenBank/DDBJ databases">
        <title>Draft genome of the ectomycorrhizal ascomycete Sphaerosporella brunnea.</title>
        <authorList>
            <consortium name="DOE Joint Genome Institute"/>
            <person name="Benucci G.M."/>
            <person name="Marozzi G."/>
            <person name="Antonielli L."/>
            <person name="Sanchez S."/>
            <person name="Marco P."/>
            <person name="Wang X."/>
            <person name="Falini L.B."/>
            <person name="Barry K."/>
            <person name="Haridas S."/>
            <person name="Lipzen A."/>
            <person name="Labutti K."/>
            <person name="Grigoriev I.V."/>
            <person name="Murat C."/>
            <person name="Martin F."/>
            <person name="Albertini E."/>
            <person name="Donnini D."/>
            <person name="Bonito G."/>
        </authorList>
    </citation>
    <scope>NUCLEOTIDE SEQUENCE [LARGE SCALE GENOMIC DNA]</scope>
    <source>
        <strain evidence="8 9">Sb_GMNB300</strain>
    </source>
</reference>
<comment type="caution">
    <text evidence="8">The sequence shown here is derived from an EMBL/GenBank/DDBJ whole genome shotgun (WGS) entry which is preliminary data.</text>
</comment>
<dbReference type="AlphaFoldDB" id="A0A5J5F8M3"/>
<dbReference type="GO" id="GO:0005840">
    <property type="term" value="C:ribosome"/>
    <property type="evidence" value="ECO:0007669"/>
    <property type="project" value="UniProtKB-KW"/>
</dbReference>
<dbReference type="Gene3D" id="3.30.1490.10">
    <property type="match status" value="1"/>
</dbReference>
<keyword evidence="4" id="KW-0496">Mitochondrion</keyword>
<dbReference type="FunCoup" id="A0A5J5F8M3">
    <property type="interactions" value="79"/>
</dbReference>
<name>A0A5J5F8M3_9PEZI</name>
<evidence type="ECO:0000256" key="2">
    <source>
        <dbReference type="ARBA" id="ARBA00006471"/>
    </source>
</evidence>
<keyword evidence="9" id="KW-1185">Reference proteome</keyword>
<dbReference type="Proteomes" id="UP000326924">
    <property type="component" value="Unassembled WGS sequence"/>
</dbReference>
<evidence type="ECO:0000256" key="7">
    <source>
        <dbReference type="ARBA" id="ARBA00071383"/>
    </source>
</evidence>
<dbReference type="Pfam" id="PF00410">
    <property type="entry name" value="Ribosomal_S8"/>
    <property type="match status" value="1"/>
</dbReference>
<comment type="function">
    <text evidence="6">Component of the mitochondrial ribosome (mitoribosome), a dedicated translation machinery responsible for the synthesis of mitochondrial genome-encoded proteins, including at least some of the essential transmembrane subunits of the mitochondrial respiratory chain. The mitoribosomes are attached to the mitochondrial inner membrane and translation products are cotranslationally integrated into the membrane.</text>
</comment>
<protein>
    <recommendedName>
        <fullName evidence="7">Small ribosomal subunit protein uS8m</fullName>
    </recommendedName>
</protein>
<accession>A0A5J5F8M3</accession>
<keyword evidence="5" id="KW-0687">Ribonucleoprotein</keyword>